<name>A0A239PDQ1_9ACTN</name>
<protein>
    <recommendedName>
        <fullName evidence="1">DUF5753 domain-containing protein</fullName>
    </recommendedName>
</protein>
<organism evidence="2 3">
    <name type="scientific">Asanoa hainanensis</name>
    <dbReference type="NCBI Taxonomy" id="560556"/>
    <lineage>
        <taxon>Bacteria</taxon>
        <taxon>Bacillati</taxon>
        <taxon>Actinomycetota</taxon>
        <taxon>Actinomycetes</taxon>
        <taxon>Micromonosporales</taxon>
        <taxon>Micromonosporaceae</taxon>
        <taxon>Asanoa</taxon>
    </lineage>
</organism>
<keyword evidence="3" id="KW-1185">Reference proteome</keyword>
<accession>A0A239PDQ1</accession>
<dbReference type="InterPro" id="IPR043917">
    <property type="entry name" value="DUF5753"/>
</dbReference>
<dbReference type="EMBL" id="FZPH01000020">
    <property type="protein sequence ID" value="SNT65160.1"/>
    <property type="molecule type" value="Genomic_DNA"/>
</dbReference>
<evidence type="ECO:0000313" key="2">
    <source>
        <dbReference type="EMBL" id="SNT65160.1"/>
    </source>
</evidence>
<dbReference type="AlphaFoldDB" id="A0A239PDQ1"/>
<dbReference type="Pfam" id="PF19054">
    <property type="entry name" value="DUF5753"/>
    <property type="match status" value="1"/>
</dbReference>
<evidence type="ECO:0000259" key="1">
    <source>
        <dbReference type="Pfam" id="PF19054"/>
    </source>
</evidence>
<proteinExistence type="predicted"/>
<dbReference type="OrthoDB" id="4285266at2"/>
<evidence type="ECO:0000313" key="3">
    <source>
        <dbReference type="Proteomes" id="UP000198362"/>
    </source>
</evidence>
<feature type="domain" description="DUF5753" evidence="1">
    <location>
        <begin position="1"/>
        <end position="90"/>
    </location>
</feature>
<gene>
    <name evidence="2" type="ORF">SAMN05421812_12091</name>
</gene>
<reference evidence="2 3" key="1">
    <citation type="submission" date="2017-06" db="EMBL/GenBank/DDBJ databases">
        <authorList>
            <person name="Kim H.J."/>
            <person name="Triplett B.A."/>
        </authorList>
    </citation>
    <scope>NUCLEOTIDE SEQUENCE [LARGE SCALE GENOMIC DNA]</scope>
    <source>
        <strain evidence="2 3">CGMCC 4.5593</strain>
    </source>
</reference>
<dbReference type="Proteomes" id="UP000198362">
    <property type="component" value="Unassembled WGS sequence"/>
</dbReference>
<sequence length="109" mass="12268">MCEQLRWLVELTRRPNIEIRVRPFAAGVPHYLTSFTLLGFEQDPGVLYAENVQSDMLSEVAEEVARARTAFERMWTEALPNTQTRALLRRAADAYASGRGSGLVDGARQ</sequence>